<dbReference type="InterPro" id="IPR006674">
    <property type="entry name" value="HD_domain"/>
</dbReference>
<dbReference type="GO" id="GO:0005737">
    <property type="term" value="C:cytoplasm"/>
    <property type="evidence" value="ECO:0007669"/>
    <property type="project" value="TreeGrafter"/>
</dbReference>
<dbReference type="SUPFAM" id="SSF109604">
    <property type="entry name" value="HD-domain/PDEase-like"/>
    <property type="match status" value="1"/>
</dbReference>
<sequence length="197" mass="22359">MILEKEIKFILALDALKNVNRRNFNHDDSRRENTAEHSWQIVVLAQILLPYAKNYEQIDLLRVIKMLSIHDVVEIEAGDTFIFDETKMVGKYDRELQAAKNIFGILDEPLGSEFLNLWIEFEAEETPDAIFACAVDRIMPFILNGNSKATSWTEASVTSQQVENIVGKAVKRASEAMGEAFDILLEKAIEEGKLIKA</sequence>
<evidence type="ECO:0000313" key="5">
    <source>
        <dbReference type="Proteomes" id="UP000215196"/>
    </source>
</evidence>
<evidence type="ECO:0000313" key="4">
    <source>
        <dbReference type="EMBL" id="SNV41147.1"/>
    </source>
</evidence>
<dbReference type="AlphaFoldDB" id="A0A239X379"/>
<proteinExistence type="predicted"/>
<evidence type="ECO:0000259" key="3">
    <source>
        <dbReference type="Pfam" id="PF13023"/>
    </source>
</evidence>
<dbReference type="GO" id="GO:0046872">
    <property type="term" value="F:metal ion binding"/>
    <property type="evidence" value="ECO:0007669"/>
    <property type="project" value="UniProtKB-KW"/>
</dbReference>
<gene>
    <name evidence="4" type="ORF">SAMEA4412677_00878</name>
</gene>
<dbReference type="InterPro" id="IPR039356">
    <property type="entry name" value="YfbR/HDDC2"/>
</dbReference>
<dbReference type="Pfam" id="PF13023">
    <property type="entry name" value="HD_3"/>
    <property type="match status" value="1"/>
</dbReference>
<accession>A0A239X379</accession>
<protein>
    <submittedName>
        <fullName evidence="4">5'-nucleotidase</fullName>
    </submittedName>
</protein>
<dbReference type="PANTHER" id="PTHR11845:SF13">
    <property type="entry name" value="5'-DEOXYNUCLEOTIDASE HDDC2"/>
    <property type="match status" value="1"/>
</dbReference>
<name>A0A239X379_9FLAO</name>
<dbReference type="PANTHER" id="PTHR11845">
    <property type="entry name" value="5'-DEOXYNUCLEOTIDASE HDDC2"/>
    <property type="match status" value="1"/>
</dbReference>
<dbReference type="RefSeq" id="WP_095070747.1">
    <property type="nucleotide sequence ID" value="NZ_LT906465.1"/>
</dbReference>
<keyword evidence="5" id="KW-1185">Reference proteome</keyword>
<dbReference type="GO" id="GO:0002953">
    <property type="term" value="F:5'-deoxynucleotidase activity"/>
    <property type="evidence" value="ECO:0007669"/>
    <property type="project" value="InterPro"/>
</dbReference>
<keyword evidence="2" id="KW-0378">Hydrolase</keyword>
<dbReference type="Proteomes" id="UP000215196">
    <property type="component" value="Chromosome 1"/>
</dbReference>
<reference evidence="4 5" key="1">
    <citation type="submission" date="2017-06" db="EMBL/GenBank/DDBJ databases">
        <authorList>
            <consortium name="Pathogen Informatics"/>
        </authorList>
    </citation>
    <scope>NUCLEOTIDE SEQUENCE [LARGE SCALE GENOMIC DNA]</scope>
    <source>
        <strain evidence="4 5">NCTC13490</strain>
    </source>
</reference>
<dbReference type="EMBL" id="LT906465">
    <property type="protein sequence ID" value="SNV41147.1"/>
    <property type="molecule type" value="Genomic_DNA"/>
</dbReference>
<dbReference type="KEGG" id="ctak:4412677_00878"/>
<organism evidence="4 5">
    <name type="scientific">Chryseobacterium taklimakanense</name>
    <dbReference type="NCBI Taxonomy" id="536441"/>
    <lineage>
        <taxon>Bacteria</taxon>
        <taxon>Pseudomonadati</taxon>
        <taxon>Bacteroidota</taxon>
        <taxon>Flavobacteriia</taxon>
        <taxon>Flavobacteriales</taxon>
        <taxon>Weeksellaceae</taxon>
        <taxon>Chryseobacterium group</taxon>
        <taxon>Chryseobacterium</taxon>
    </lineage>
</organism>
<feature type="domain" description="HD" evidence="3">
    <location>
        <begin position="14"/>
        <end position="176"/>
    </location>
</feature>
<evidence type="ECO:0000256" key="2">
    <source>
        <dbReference type="ARBA" id="ARBA00022801"/>
    </source>
</evidence>
<keyword evidence="1" id="KW-0479">Metal-binding</keyword>
<dbReference type="Gene3D" id="1.10.3210.10">
    <property type="entry name" value="Hypothetical protein af1432"/>
    <property type="match status" value="1"/>
</dbReference>
<evidence type="ECO:0000256" key="1">
    <source>
        <dbReference type="ARBA" id="ARBA00022723"/>
    </source>
</evidence>